<dbReference type="EMBL" id="DVHA01000069">
    <property type="protein sequence ID" value="HIR60345.1"/>
    <property type="molecule type" value="Genomic_DNA"/>
</dbReference>
<accession>A0A9D1DWB6</accession>
<reference evidence="2" key="1">
    <citation type="submission" date="2020-10" db="EMBL/GenBank/DDBJ databases">
        <authorList>
            <person name="Gilroy R."/>
        </authorList>
    </citation>
    <scope>NUCLEOTIDE SEQUENCE</scope>
    <source>
        <strain evidence="2">CHK189-12415</strain>
    </source>
</reference>
<dbReference type="InterPro" id="IPR036101">
    <property type="entry name" value="CarD-like/TRCF_RID_sf"/>
</dbReference>
<proteinExistence type="predicted"/>
<comment type="caution">
    <text evidence="2">The sequence shown here is derived from an EMBL/GenBank/DDBJ whole genome shotgun (WGS) entry which is preliminary data.</text>
</comment>
<organism evidence="2 3">
    <name type="scientific">Candidatus Faecivivens stercoravium</name>
    <dbReference type="NCBI Taxonomy" id="2840803"/>
    <lineage>
        <taxon>Bacteria</taxon>
        <taxon>Bacillati</taxon>
        <taxon>Bacillota</taxon>
        <taxon>Clostridia</taxon>
        <taxon>Eubacteriales</taxon>
        <taxon>Oscillospiraceae</taxon>
        <taxon>Oscillospiraceae incertae sedis</taxon>
        <taxon>Candidatus Faecivivens</taxon>
    </lineage>
</organism>
<dbReference type="InterPro" id="IPR003711">
    <property type="entry name" value="CarD-like/TRCF_RID"/>
</dbReference>
<evidence type="ECO:0000313" key="2">
    <source>
        <dbReference type="EMBL" id="HIR60345.1"/>
    </source>
</evidence>
<dbReference type="InterPro" id="IPR042215">
    <property type="entry name" value="CarD-like_C"/>
</dbReference>
<dbReference type="Pfam" id="PF02559">
    <property type="entry name" value="CarD_TRCF_RID"/>
    <property type="match status" value="1"/>
</dbReference>
<evidence type="ECO:0000259" key="1">
    <source>
        <dbReference type="SMART" id="SM01058"/>
    </source>
</evidence>
<dbReference type="Proteomes" id="UP000824241">
    <property type="component" value="Unassembled WGS sequence"/>
</dbReference>
<dbReference type="SMART" id="SM01058">
    <property type="entry name" value="CarD_TRCF"/>
    <property type="match status" value="1"/>
</dbReference>
<dbReference type="Gene3D" id="2.40.10.170">
    <property type="match status" value="1"/>
</dbReference>
<evidence type="ECO:0000313" key="3">
    <source>
        <dbReference type="Proteomes" id="UP000824241"/>
    </source>
</evidence>
<dbReference type="SUPFAM" id="SSF141259">
    <property type="entry name" value="CarD-like"/>
    <property type="match status" value="1"/>
</dbReference>
<dbReference type="AlphaFoldDB" id="A0A9D1DWB6"/>
<reference evidence="2" key="2">
    <citation type="journal article" date="2021" name="PeerJ">
        <title>Extensive microbial diversity within the chicken gut microbiome revealed by metagenomics and culture.</title>
        <authorList>
            <person name="Gilroy R."/>
            <person name="Ravi A."/>
            <person name="Getino M."/>
            <person name="Pursley I."/>
            <person name="Horton D.L."/>
            <person name="Alikhan N.F."/>
            <person name="Baker D."/>
            <person name="Gharbi K."/>
            <person name="Hall N."/>
            <person name="Watson M."/>
            <person name="Adriaenssens E.M."/>
            <person name="Foster-Nyarko E."/>
            <person name="Jarju S."/>
            <person name="Secka A."/>
            <person name="Antonio M."/>
            <person name="Oren A."/>
            <person name="Chaudhuri R.R."/>
            <person name="La Ragione R."/>
            <person name="Hildebrand F."/>
            <person name="Pallen M.J."/>
        </authorList>
    </citation>
    <scope>NUCLEOTIDE SEQUENCE</scope>
    <source>
        <strain evidence="2">CHK189-12415</strain>
    </source>
</reference>
<gene>
    <name evidence="2" type="ORF">IAB37_02050</name>
</gene>
<name>A0A9D1DWB6_9FIRM</name>
<sequence length="169" mass="19413">MFQIGDLVFYSGSGVCRIDSVTSREFGDEKKDYYLLIPVHSPESAVYLPVDNEKLLSRMRSPLSCDEVKGLIRSIPDRSPQWIADEGRRKTEFTRILREGNQSEILDLIRLIYQQQKELRAAGRKLHQCDERAFREAQRVLCDEFSLALSIEPGEVEGYIGDMLHDMTA</sequence>
<feature type="domain" description="CarD-like/TRCF RNAP-interacting" evidence="1">
    <location>
        <begin position="1"/>
        <end position="113"/>
    </location>
</feature>
<dbReference type="Gene3D" id="1.20.58.1290">
    <property type="entry name" value="CarD-like, C-terminal domain"/>
    <property type="match status" value="1"/>
</dbReference>
<protein>
    <recommendedName>
        <fullName evidence="1">CarD-like/TRCF RNAP-interacting domain-containing protein</fullName>
    </recommendedName>
</protein>